<dbReference type="EMBL" id="FMHG01000001">
    <property type="protein sequence ID" value="SCJ43072.1"/>
    <property type="molecule type" value="Genomic_DNA"/>
</dbReference>
<dbReference type="SUPFAM" id="SSF53383">
    <property type="entry name" value="PLP-dependent transferases"/>
    <property type="match status" value="1"/>
</dbReference>
<gene>
    <name evidence="7" type="primary">gabR_1</name>
    <name evidence="7" type="ORF">SAMEA3545359_00327</name>
</gene>
<dbReference type="PROSITE" id="PS50949">
    <property type="entry name" value="HTH_GNTR"/>
    <property type="match status" value="1"/>
</dbReference>
<evidence type="ECO:0000313" key="7">
    <source>
        <dbReference type="EMBL" id="SCJ43072.1"/>
    </source>
</evidence>
<dbReference type="InterPro" id="IPR036388">
    <property type="entry name" value="WH-like_DNA-bd_sf"/>
</dbReference>
<protein>
    <submittedName>
        <fullName evidence="7">HTH-type transcriptional regulatory protein gabR</fullName>
    </submittedName>
</protein>
<evidence type="ECO:0000256" key="1">
    <source>
        <dbReference type="ARBA" id="ARBA00005384"/>
    </source>
</evidence>
<dbReference type="GO" id="GO:0003700">
    <property type="term" value="F:DNA-binding transcription factor activity"/>
    <property type="evidence" value="ECO:0007669"/>
    <property type="project" value="InterPro"/>
</dbReference>
<proteinExistence type="inferred from homology"/>
<dbReference type="InterPro" id="IPR000524">
    <property type="entry name" value="Tscrpt_reg_HTH_GntR"/>
</dbReference>
<dbReference type="GO" id="GO:0003677">
    <property type="term" value="F:DNA binding"/>
    <property type="evidence" value="ECO:0007669"/>
    <property type="project" value="UniProtKB-KW"/>
</dbReference>
<dbReference type="SMART" id="SM00345">
    <property type="entry name" value="HTH_GNTR"/>
    <property type="match status" value="1"/>
</dbReference>
<dbReference type="SUPFAM" id="SSF46785">
    <property type="entry name" value="Winged helix' DNA-binding domain"/>
    <property type="match status" value="1"/>
</dbReference>
<dbReference type="Gene3D" id="1.10.10.10">
    <property type="entry name" value="Winged helix-like DNA-binding domain superfamily/Winged helix DNA-binding domain"/>
    <property type="match status" value="1"/>
</dbReference>
<sequence length="463" mass="49958">MFNYMFQIDRSRDLPLQAQLCQQVQQALLSGALPGDSPLPSIRGLAAMLGVSKTTVESAYAQLLAEGYIVSRPGSGHRTASLQALPPTAAVAAAAAEGGDGPPVTYDMSGSTIDPQSFPTAVWKRYLGRALTDAPPAGGYGDAQGEYPLRQQLAAYSYRSRGVVCSPQQIVVGAGVQSLLALLCAVFRRRAARGDGTPLAVGLEKPGFLQARQVLCDHGFAVCEYELDQLLAGALPPVAMLYCDPQSPGHAGHFGAAEKLALLRHCDARQCFLLEDDYAGEFRYLQRPIPALQGMRPQNGQVIYMGSFSRLLLPSIRVSYLVLPPTLLPDYRALGRAYNQTCSSTEQLALSGFIADGHLYRHIGRLRRLYGQKSRLLKEALRSAFGRRIKVLPFDSGLQLLVEIDCPRPGTEIEARCRQAGLICQAVPVKSGQRPRLLLGFCALPPEKIAPAAALLCAVCDRP</sequence>
<evidence type="ECO:0000256" key="5">
    <source>
        <dbReference type="ARBA" id="ARBA00023163"/>
    </source>
</evidence>
<accession>A0A1C6GCK9</accession>
<dbReference type="Pfam" id="PF00155">
    <property type="entry name" value="Aminotran_1_2"/>
    <property type="match status" value="1"/>
</dbReference>
<dbReference type="InterPro" id="IPR051446">
    <property type="entry name" value="HTH_trans_reg/aminotransferase"/>
</dbReference>
<dbReference type="PANTHER" id="PTHR46577">
    <property type="entry name" value="HTH-TYPE TRANSCRIPTIONAL REGULATORY PROTEIN GABR"/>
    <property type="match status" value="1"/>
</dbReference>
<dbReference type="Gene3D" id="3.40.640.10">
    <property type="entry name" value="Type I PLP-dependent aspartate aminotransferase-like (Major domain)"/>
    <property type="match status" value="1"/>
</dbReference>
<dbReference type="InterPro" id="IPR015421">
    <property type="entry name" value="PyrdxlP-dep_Trfase_major"/>
</dbReference>
<comment type="similarity">
    <text evidence="1">In the C-terminal section; belongs to the class-I pyridoxal-phosphate-dependent aminotransferase family.</text>
</comment>
<dbReference type="CDD" id="cd07377">
    <property type="entry name" value="WHTH_GntR"/>
    <property type="match status" value="1"/>
</dbReference>
<keyword evidence="4" id="KW-0238">DNA-binding</keyword>
<keyword evidence="5" id="KW-0804">Transcription</keyword>
<evidence type="ECO:0000259" key="6">
    <source>
        <dbReference type="PROSITE" id="PS50949"/>
    </source>
</evidence>
<dbReference type="InterPro" id="IPR036390">
    <property type="entry name" value="WH_DNA-bd_sf"/>
</dbReference>
<evidence type="ECO:0000256" key="2">
    <source>
        <dbReference type="ARBA" id="ARBA00022898"/>
    </source>
</evidence>
<organism evidence="7">
    <name type="scientific">uncultured Anaerotruncus sp</name>
    <dbReference type="NCBI Taxonomy" id="905011"/>
    <lineage>
        <taxon>Bacteria</taxon>
        <taxon>Bacillati</taxon>
        <taxon>Bacillota</taxon>
        <taxon>Clostridia</taxon>
        <taxon>Eubacteriales</taxon>
        <taxon>Oscillospiraceae</taxon>
        <taxon>Anaerotruncus</taxon>
        <taxon>environmental samples</taxon>
    </lineage>
</organism>
<dbReference type="PANTHER" id="PTHR46577:SF1">
    <property type="entry name" value="HTH-TYPE TRANSCRIPTIONAL REGULATORY PROTEIN GABR"/>
    <property type="match status" value="1"/>
</dbReference>
<reference evidence="7" key="1">
    <citation type="submission" date="2015-09" db="EMBL/GenBank/DDBJ databases">
        <authorList>
            <consortium name="Pathogen Informatics"/>
        </authorList>
    </citation>
    <scope>NUCLEOTIDE SEQUENCE</scope>
    <source>
        <strain evidence="7">2789STDY5834896</strain>
    </source>
</reference>
<dbReference type="CDD" id="cd00609">
    <property type="entry name" value="AAT_like"/>
    <property type="match status" value="1"/>
</dbReference>
<dbReference type="InterPro" id="IPR015424">
    <property type="entry name" value="PyrdxlP-dep_Trfase"/>
</dbReference>
<evidence type="ECO:0000256" key="3">
    <source>
        <dbReference type="ARBA" id="ARBA00023015"/>
    </source>
</evidence>
<evidence type="ECO:0000256" key="4">
    <source>
        <dbReference type="ARBA" id="ARBA00023125"/>
    </source>
</evidence>
<dbReference type="GO" id="GO:0030170">
    <property type="term" value="F:pyridoxal phosphate binding"/>
    <property type="evidence" value="ECO:0007669"/>
    <property type="project" value="InterPro"/>
</dbReference>
<keyword evidence="3" id="KW-0805">Transcription regulation</keyword>
<feature type="domain" description="HTH gntR-type" evidence="6">
    <location>
        <begin position="14"/>
        <end position="82"/>
    </location>
</feature>
<dbReference type="Pfam" id="PF00392">
    <property type="entry name" value="GntR"/>
    <property type="match status" value="1"/>
</dbReference>
<keyword evidence="2" id="KW-0663">Pyridoxal phosphate</keyword>
<dbReference type="InterPro" id="IPR004839">
    <property type="entry name" value="Aminotransferase_I/II_large"/>
</dbReference>
<dbReference type="PRINTS" id="PR00035">
    <property type="entry name" value="HTHGNTR"/>
</dbReference>
<dbReference type="AlphaFoldDB" id="A0A1C6GCK9"/>
<name>A0A1C6GCK9_9FIRM</name>